<dbReference type="STRING" id="673.AL542_01395"/>
<protein>
    <submittedName>
        <fullName evidence="2">Chromosome segregation protein SMC</fullName>
    </submittedName>
</protein>
<organism evidence="2 3">
    <name type="scientific">Grimontia hollisae</name>
    <name type="common">Vibrio hollisae</name>
    <dbReference type="NCBI Taxonomy" id="673"/>
    <lineage>
        <taxon>Bacteria</taxon>
        <taxon>Pseudomonadati</taxon>
        <taxon>Pseudomonadota</taxon>
        <taxon>Gammaproteobacteria</taxon>
        <taxon>Vibrionales</taxon>
        <taxon>Vibrionaceae</taxon>
        <taxon>Grimontia</taxon>
    </lineage>
</organism>
<reference evidence="2 3" key="1">
    <citation type="submission" date="2018-06" db="EMBL/GenBank/DDBJ databases">
        <authorList>
            <consortium name="Pathogen Informatics"/>
            <person name="Doyle S."/>
        </authorList>
    </citation>
    <scope>NUCLEOTIDE SEQUENCE [LARGE SCALE GENOMIC DNA]</scope>
    <source>
        <strain evidence="2 3">NCTC11645</strain>
    </source>
</reference>
<dbReference type="EMBL" id="UGHD01000003">
    <property type="protein sequence ID" value="STO98157.1"/>
    <property type="molecule type" value="Genomic_DNA"/>
</dbReference>
<name>A0A377J6P5_GRIHO</name>
<dbReference type="GeneID" id="58894529"/>
<evidence type="ECO:0000313" key="2">
    <source>
        <dbReference type="EMBL" id="STO98157.1"/>
    </source>
</evidence>
<dbReference type="AlphaFoldDB" id="A0A377J6P5"/>
<accession>A0A377J6P5</accession>
<keyword evidence="1" id="KW-0175">Coiled coil</keyword>
<proteinExistence type="predicted"/>
<sequence>MTDANKKGALLFVAGLVLGGLVTSNHWSSAEGNTQSELGDTQAELAQSQSELNEAQQHITQLEASNRQAGEKAALLTEQLDTKAAEIVSLKAELDDKARKYTEQAEQWKKQTEKQSVAIMQLKNRIKDADQLYAERHRLTEAINELNEKILKGAHKLELSQQACAEFKKGDSWNKVSQTDCDNFDELKSQNDAMIEQFDGLSAELDKVKRALSAFGNMPLPEQP</sequence>
<dbReference type="Proteomes" id="UP000254512">
    <property type="component" value="Unassembled WGS sequence"/>
</dbReference>
<feature type="coiled-coil region" evidence="1">
    <location>
        <begin position="38"/>
        <end position="149"/>
    </location>
</feature>
<dbReference type="RefSeq" id="WP_005502707.1">
    <property type="nucleotide sequence ID" value="NZ_CABMOB010000001.1"/>
</dbReference>
<dbReference type="KEGG" id="gho:AL542_01395"/>
<evidence type="ECO:0000313" key="3">
    <source>
        <dbReference type="Proteomes" id="UP000254512"/>
    </source>
</evidence>
<gene>
    <name evidence="2" type="ORF">NCTC11645_03141</name>
</gene>
<evidence type="ECO:0000256" key="1">
    <source>
        <dbReference type="SAM" id="Coils"/>
    </source>
</evidence>